<sequence length="115" mass="12875">MLRTLSALRQHIITKRKSPKVADETMFSNMNADGAGMPLPVYANDMNRTARPHHTRNGLAVISTIVRIPFSILSCFSQHHGNAADAMWVTGETFRTSSEIDHLMISDSMRYAILM</sequence>
<gene>
    <name evidence="2" type="primary">LOC110803842</name>
</gene>
<dbReference type="PANTHER" id="PTHR48165:SF1">
    <property type="entry name" value="TRANSMEMBRANE PROTEIN"/>
    <property type="match status" value="1"/>
</dbReference>
<reference evidence="2" key="2">
    <citation type="submission" date="2025-08" db="UniProtKB">
        <authorList>
            <consortium name="RefSeq"/>
        </authorList>
    </citation>
    <scope>IDENTIFICATION</scope>
    <source>
        <tissue evidence="2">Leaf</tissue>
    </source>
</reference>
<organism evidence="1 2">
    <name type="scientific">Spinacia oleracea</name>
    <name type="common">Spinach</name>
    <dbReference type="NCBI Taxonomy" id="3562"/>
    <lineage>
        <taxon>Eukaryota</taxon>
        <taxon>Viridiplantae</taxon>
        <taxon>Streptophyta</taxon>
        <taxon>Embryophyta</taxon>
        <taxon>Tracheophyta</taxon>
        <taxon>Spermatophyta</taxon>
        <taxon>Magnoliopsida</taxon>
        <taxon>eudicotyledons</taxon>
        <taxon>Gunneridae</taxon>
        <taxon>Pentapetalae</taxon>
        <taxon>Caryophyllales</taxon>
        <taxon>Chenopodiaceae</taxon>
        <taxon>Chenopodioideae</taxon>
        <taxon>Anserineae</taxon>
        <taxon>Spinacia</taxon>
    </lineage>
</organism>
<dbReference type="RefSeq" id="XP_021865072.2">
    <property type="nucleotide sequence ID" value="XM_022009380.2"/>
</dbReference>
<dbReference type="GeneID" id="110803842"/>
<accession>A0A9R0JC36</accession>
<dbReference type="AlphaFoldDB" id="A0A9R0JC36"/>
<evidence type="ECO:0000313" key="2">
    <source>
        <dbReference type="RefSeq" id="XP_021865072.2"/>
    </source>
</evidence>
<dbReference type="PANTHER" id="PTHR48165">
    <property type="entry name" value="BNAC03G44900D PROTEIN"/>
    <property type="match status" value="1"/>
</dbReference>
<protein>
    <submittedName>
        <fullName evidence="2">Uncharacterized protein</fullName>
    </submittedName>
</protein>
<name>A0A9R0JC36_SPIOL</name>
<keyword evidence="1" id="KW-1185">Reference proteome</keyword>
<evidence type="ECO:0000313" key="1">
    <source>
        <dbReference type="Proteomes" id="UP000813463"/>
    </source>
</evidence>
<dbReference type="Proteomes" id="UP000813463">
    <property type="component" value="Chromosome 2"/>
</dbReference>
<proteinExistence type="predicted"/>
<dbReference type="KEGG" id="soe:110803842"/>
<reference evidence="1" key="1">
    <citation type="journal article" date="2021" name="Nat. Commun.">
        <title>Genomic analyses provide insights into spinach domestication and the genetic basis of agronomic traits.</title>
        <authorList>
            <person name="Cai X."/>
            <person name="Sun X."/>
            <person name="Xu C."/>
            <person name="Sun H."/>
            <person name="Wang X."/>
            <person name="Ge C."/>
            <person name="Zhang Z."/>
            <person name="Wang Q."/>
            <person name="Fei Z."/>
            <person name="Jiao C."/>
            <person name="Wang Q."/>
        </authorList>
    </citation>
    <scope>NUCLEOTIDE SEQUENCE [LARGE SCALE GENOMIC DNA]</scope>
    <source>
        <strain evidence="1">cv. Varoflay</strain>
    </source>
</reference>